<keyword evidence="1" id="KW-1133">Transmembrane helix</keyword>
<dbReference type="EMBL" id="WSES01000003">
    <property type="protein sequence ID" value="MVW60764.1"/>
    <property type="molecule type" value="Genomic_DNA"/>
</dbReference>
<dbReference type="Proteomes" id="UP000443353">
    <property type="component" value="Unassembled WGS sequence"/>
</dbReference>
<evidence type="ECO:0000313" key="3">
    <source>
        <dbReference type="Proteomes" id="UP000443353"/>
    </source>
</evidence>
<evidence type="ECO:0000313" key="2">
    <source>
        <dbReference type="EMBL" id="MVW60764.1"/>
    </source>
</evidence>
<keyword evidence="3" id="KW-1185">Reference proteome</keyword>
<feature type="transmembrane region" description="Helical" evidence="1">
    <location>
        <begin position="7"/>
        <end position="27"/>
    </location>
</feature>
<sequence>MKRLSIEWLLLIYFLAYAPYAVLTKLITSPKSGVVSRPLSGLETLPVALTLSSALLVVFIWRSGWWRAATPMRSLGGFPGATGATALAGVGATLLLVSVPLSYTFAGVSIPFVQLLMRGDIIIIAPVVDLLCGRKVRWYSWVAFALVLTGLAVNVTARDGFHLPPLLVLIVVLYTIGYFIRLFVMTRIAKNADPAATQRYFVEERVVSIPLSLLVLAVIALAVPGPQGEQVHAGFTRAWSSDAIWLLVIQSLALFVISVVSALILLDKHENTYCVPLERSASIIAGVVASYVLAIGFGLPYPTRAELLGAALLAIAVVVLSLGPRLGQPRVIFMNQPDSRP</sequence>
<evidence type="ECO:0000256" key="1">
    <source>
        <dbReference type="SAM" id="Phobius"/>
    </source>
</evidence>
<feature type="transmembrane region" description="Helical" evidence="1">
    <location>
        <begin position="205"/>
        <end position="223"/>
    </location>
</feature>
<organism evidence="2 3">
    <name type="scientific">Massilia cellulosiltytica</name>
    <dbReference type="NCBI Taxonomy" id="2683234"/>
    <lineage>
        <taxon>Bacteria</taxon>
        <taxon>Pseudomonadati</taxon>
        <taxon>Pseudomonadota</taxon>
        <taxon>Betaproteobacteria</taxon>
        <taxon>Burkholderiales</taxon>
        <taxon>Oxalobacteraceae</taxon>
        <taxon>Telluria group</taxon>
        <taxon>Massilia</taxon>
    </lineage>
</organism>
<comment type="caution">
    <text evidence="2">The sequence shown here is derived from an EMBL/GenBank/DDBJ whole genome shotgun (WGS) entry which is preliminary data.</text>
</comment>
<protein>
    <recommendedName>
        <fullName evidence="4">DMT family transporter</fullName>
    </recommendedName>
</protein>
<feature type="transmembrane region" description="Helical" evidence="1">
    <location>
        <begin position="138"/>
        <end position="157"/>
    </location>
</feature>
<reference evidence="2 3" key="1">
    <citation type="submission" date="2019-12" db="EMBL/GenBank/DDBJ databases">
        <authorList>
            <person name="Li C."/>
            <person name="Zhao J."/>
        </authorList>
    </citation>
    <scope>NUCLEOTIDE SEQUENCE [LARGE SCALE GENOMIC DNA]</scope>
    <source>
        <strain evidence="2 3">NEAU-DD11</strain>
    </source>
</reference>
<proteinExistence type="predicted"/>
<name>A0A7X3G0F3_9BURK</name>
<keyword evidence="1" id="KW-0472">Membrane</keyword>
<feature type="transmembrane region" description="Helical" evidence="1">
    <location>
        <begin position="281"/>
        <end position="301"/>
    </location>
</feature>
<evidence type="ECO:0008006" key="4">
    <source>
        <dbReference type="Google" id="ProtNLM"/>
    </source>
</evidence>
<dbReference type="RefSeq" id="WP_056125714.1">
    <property type="nucleotide sequence ID" value="NZ_WSES01000003.1"/>
</dbReference>
<accession>A0A7X3G0F3</accession>
<feature type="transmembrane region" description="Helical" evidence="1">
    <location>
        <begin position="307"/>
        <end position="326"/>
    </location>
</feature>
<keyword evidence="1" id="KW-0812">Transmembrane</keyword>
<feature type="transmembrane region" description="Helical" evidence="1">
    <location>
        <begin position="112"/>
        <end position="131"/>
    </location>
</feature>
<feature type="transmembrane region" description="Helical" evidence="1">
    <location>
        <begin position="163"/>
        <end position="184"/>
    </location>
</feature>
<feature type="transmembrane region" description="Helical" evidence="1">
    <location>
        <begin position="47"/>
        <end position="65"/>
    </location>
</feature>
<feature type="transmembrane region" description="Helical" evidence="1">
    <location>
        <begin position="243"/>
        <end position="266"/>
    </location>
</feature>
<dbReference type="AlphaFoldDB" id="A0A7X3G0F3"/>
<gene>
    <name evidence="2" type="ORF">GPY61_12575</name>
</gene>